<sequence>MNKIKQYFLIFLITFAAKIFAQQLQPASIFGNNMVLQQGIKVPVWGTAKPNEEITISFAGKKQKIKANASGNWMIYLKKLNAGGPFAMSFSSQENSVVFDSVFVGEVWLAGGQSNMQLKLPEAKNAGKEIAEANYPLIRFFTVDANISSKPLTKVGGEWLSCNPTNAKKFSAVSYFFARALHKDKNVPVGIISSSWGATPAEAWTSPDALLTYADFKDSALKYQQLQEDWEELYKKHRRVTDSLRQLNNKSKLPDNPVQKNYPTALYNAMIAPLVPYGIKGVIWYQGENNAAKSKQYRTLFPLLINDWRTKWKNEQLPFLYVQLANHQAKKPDPVLVDNWALLREAQTMTLQLPYTAMAVAIDIGDAKTIHPTNKQDVGQRLYIAANHIAYKEKNVYSGPQFKSVKIERDKIEISFNHLGSGLQNKGDSILGFAIAGADKKFYWATATIVNNKVIVSNDKVTTPVAVRYAWATNPDATLYNVEGLPAIPFRTDEW</sequence>
<keyword evidence="2" id="KW-0732">Signal</keyword>
<evidence type="ECO:0000313" key="5">
    <source>
        <dbReference type="EMBL" id="CAF3875888.1"/>
    </source>
</evidence>
<organism evidence="4 6">
    <name type="scientific">Rotaria magnacalcarata</name>
    <dbReference type="NCBI Taxonomy" id="392030"/>
    <lineage>
        <taxon>Eukaryota</taxon>
        <taxon>Metazoa</taxon>
        <taxon>Spiralia</taxon>
        <taxon>Gnathifera</taxon>
        <taxon>Rotifera</taxon>
        <taxon>Eurotatoria</taxon>
        <taxon>Bdelloidea</taxon>
        <taxon>Philodinida</taxon>
        <taxon>Philodinidae</taxon>
        <taxon>Rotaria</taxon>
    </lineage>
</organism>
<dbReference type="Proteomes" id="UP000663887">
    <property type="component" value="Unassembled WGS sequence"/>
</dbReference>
<dbReference type="AlphaFoldDB" id="A0A816XCC2"/>
<feature type="chain" id="PRO_5035610784" description="Sialate O-acetylesterase domain-containing protein" evidence="2">
    <location>
        <begin position="22"/>
        <end position="495"/>
    </location>
</feature>
<name>A0A816XCC2_9BILA</name>
<reference evidence="4" key="1">
    <citation type="submission" date="2021-02" db="EMBL/GenBank/DDBJ databases">
        <authorList>
            <person name="Nowell W R."/>
        </authorList>
    </citation>
    <scope>NUCLEOTIDE SEQUENCE</scope>
</reference>
<proteinExistence type="predicted"/>
<dbReference type="EMBL" id="CAJOBF010000830">
    <property type="protein sequence ID" value="CAF3875888.1"/>
    <property type="molecule type" value="Genomic_DNA"/>
</dbReference>
<accession>A0A816XCC2</accession>
<evidence type="ECO:0000256" key="1">
    <source>
        <dbReference type="ARBA" id="ARBA00022801"/>
    </source>
</evidence>
<comment type="caution">
    <text evidence="4">The sequence shown here is derived from an EMBL/GenBank/DDBJ whole genome shotgun (WGS) entry which is preliminary data.</text>
</comment>
<dbReference type="SUPFAM" id="SSF52266">
    <property type="entry name" value="SGNH hydrolase"/>
    <property type="match status" value="1"/>
</dbReference>
<dbReference type="PANTHER" id="PTHR22901">
    <property type="entry name" value="SIALATE O-ACETYLESTERASE"/>
    <property type="match status" value="1"/>
</dbReference>
<dbReference type="PANTHER" id="PTHR22901:SF0">
    <property type="entry name" value="SIALATE O-ACETYLESTERASE"/>
    <property type="match status" value="1"/>
</dbReference>
<evidence type="ECO:0000313" key="4">
    <source>
        <dbReference type="EMBL" id="CAF2145288.1"/>
    </source>
</evidence>
<dbReference type="InterPro" id="IPR005181">
    <property type="entry name" value="SASA"/>
</dbReference>
<dbReference type="InterPro" id="IPR039329">
    <property type="entry name" value="SIAE"/>
</dbReference>
<gene>
    <name evidence="5" type="ORF">UXM345_LOCUS9198</name>
    <name evidence="4" type="ORF">XDN619_LOCUS27529</name>
</gene>
<evidence type="ECO:0000313" key="6">
    <source>
        <dbReference type="Proteomes" id="UP000663887"/>
    </source>
</evidence>
<dbReference type="GO" id="GO:0005975">
    <property type="term" value="P:carbohydrate metabolic process"/>
    <property type="evidence" value="ECO:0007669"/>
    <property type="project" value="TreeGrafter"/>
</dbReference>
<dbReference type="InterPro" id="IPR036514">
    <property type="entry name" value="SGNH_hydro_sf"/>
</dbReference>
<evidence type="ECO:0000259" key="3">
    <source>
        <dbReference type="Pfam" id="PF03629"/>
    </source>
</evidence>
<keyword evidence="1" id="KW-0378">Hydrolase</keyword>
<dbReference type="GO" id="GO:0001681">
    <property type="term" value="F:sialate O-acetylesterase activity"/>
    <property type="evidence" value="ECO:0007669"/>
    <property type="project" value="InterPro"/>
</dbReference>
<dbReference type="Proteomes" id="UP000663842">
    <property type="component" value="Unassembled WGS sequence"/>
</dbReference>
<feature type="signal peptide" evidence="2">
    <location>
        <begin position="1"/>
        <end position="21"/>
    </location>
</feature>
<protein>
    <recommendedName>
        <fullName evidence="3">Sialate O-acetylesterase domain-containing protein</fullName>
    </recommendedName>
</protein>
<dbReference type="Pfam" id="PF03629">
    <property type="entry name" value="SASA"/>
    <property type="match status" value="1"/>
</dbReference>
<dbReference type="Gene3D" id="3.40.50.1110">
    <property type="entry name" value="SGNH hydrolase"/>
    <property type="match status" value="1"/>
</dbReference>
<dbReference type="EMBL" id="CAJNRG010013019">
    <property type="protein sequence ID" value="CAF2145288.1"/>
    <property type="molecule type" value="Genomic_DNA"/>
</dbReference>
<evidence type="ECO:0000256" key="2">
    <source>
        <dbReference type="SAM" id="SignalP"/>
    </source>
</evidence>
<feature type="domain" description="Sialate O-acetylesterase" evidence="3">
    <location>
        <begin position="265"/>
        <end position="381"/>
    </location>
</feature>